<proteinExistence type="predicted"/>
<dbReference type="InterPro" id="IPR036113">
    <property type="entry name" value="Asp/Glu-ADT_sf_sub_c"/>
</dbReference>
<organism evidence="1 3">
    <name type="scientific">Metamycoplasma alkalescens</name>
    <dbReference type="NCBI Taxonomy" id="45363"/>
    <lineage>
        <taxon>Bacteria</taxon>
        <taxon>Bacillati</taxon>
        <taxon>Mycoplasmatota</taxon>
        <taxon>Mycoplasmoidales</taxon>
        <taxon>Metamycoplasmataceae</taxon>
        <taxon>Metamycoplasma</taxon>
    </lineage>
</organism>
<reference evidence="4" key="2">
    <citation type="submission" date="2018-06" db="EMBL/GenBank/DDBJ databases">
        <authorList>
            <consortium name="Pathogen Informatics"/>
        </authorList>
    </citation>
    <scope>NUCLEOTIDE SEQUENCE [LARGE SCALE GENOMIC DNA]</scope>
    <source>
        <strain evidence="4">NCTC10135</strain>
    </source>
</reference>
<dbReference type="SUPFAM" id="SSF141000">
    <property type="entry name" value="Glu-tRNAGln amidotransferase C subunit"/>
    <property type="match status" value="1"/>
</dbReference>
<reference evidence="2" key="3">
    <citation type="submission" date="2018-06" db="EMBL/GenBank/DDBJ databases">
        <authorList>
            <consortium name="Pathogen Informatics"/>
            <person name="Doyle S."/>
        </authorList>
    </citation>
    <scope>NUCLEOTIDE SEQUENCE</scope>
    <source>
        <strain evidence="2">NCTC10135</strain>
    </source>
</reference>
<dbReference type="GO" id="GO:0006450">
    <property type="term" value="P:regulation of translational fidelity"/>
    <property type="evidence" value="ECO:0007669"/>
    <property type="project" value="InterPro"/>
</dbReference>
<gene>
    <name evidence="2" type="primary">gatC</name>
    <name evidence="1" type="ORF">BCF88_11111</name>
    <name evidence="2" type="ORF">NCTC10135_01242</name>
</gene>
<dbReference type="AlphaFoldDB" id="A0A318U5S1"/>
<dbReference type="GO" id="GO:0016740">
    <property type="term" value="F:transferase activity"/>
    <property type="evidence" value="ECO:0007669"/>
    <property type="project" value="UniProtKB-KW"/>
</dbReference>
<dbReference type="KEGG" id="mala:NCTC10135_01242"/>
<sequence length="100" mass="11557">MKEAKIKELANNLLLEPSEEIIKLTQDLLATIDKELLELESINLDDIKPISHLDEIGIEFDDLREDIVDERKKISKEDILKNAAKSNDQFVIMKRVVNEQ</sequence>
<dbReference type="InterPro" id="IPR003837">
    <property type="entry name" value="GatC"/>
</dbReference>
<evidence type="ECO:0000313" key="4">
    <source>
        <dbReference type="Proteomes" id="UP000259864"/>
    </source>
</evidence>
<dbReference type="Proteomes" id="UP000247715">
    <property type="component" value="Unassembled WGS sequence"/>
</dbReference>
<evidence type="ECO:0000313" key="2">
    <source>
        <dbReference type="EMBL" id="SYV90717.1"/>
    </source>
</evidence>
<dbReference type="EMBL" id="QKLP01000011">
    <property type="protein sequence ID" value="PYF42540.1"/>
    <property type="molecule type" value="Genomic_DNA"/>
</dbReference>
<dbReference type="Proteomes" id="UP000259864">
    <property type="component" value="Chromosome 1"/>
</dbReference>
<evidence type="ECO:0000313" key="1">
    <source>
        <dbReference type="EMBL" id="PYF42540.1"/>
    </source>
</evidence>
<dbReference type="EMBL" id="LS991949">
    <property type="protein sequence ID" value="SYV90717.1"/>
    <property type="molecule type" value="Genomic_DNA"/>
</dbReference>
<accession>A0A318U5S1</accession>
<dbReference type="RefSeq" id="WP_002881916.1">
    <property type="nucleotide sequence ID" value="NZ_CP190015.1"/>
</dbReference>
<dbReference type="STRING" id="1188234.MALK_5330"/>
<name>A0A318U5S1_9BACT</name>
<dbReference type="Pfam" id="PF02686">
    <property type="entry name" value="GatC"/>
    <property type="match status" value="1"/>
</dbReference>
<protein>
    <submittedName>
        <fullName evidence="1">Aspartyl-tRNA(Asn)/glutamyl-tRNA(Gln) amidotransferase subunit C</fullName>
    </submittedName>
    <submittedName>
        <fullName evidence="2">Glutamyl-tRNA(Gln)amidotransferase subunit C</fullName>
    </submittedName>
</protein>
<evidence type="ECO:0000313" key="3">
    <source>
        <dbReference type="Proteomes" id="UP000247715"/>
    </source>
</evidence>
<reference evidence="1 3" key="1">
    <citation type="submission" date="2018-06" db="EMBL/GenBank/DDBJ databases">
        <title>Genomic Encyclopedia of Archaeal and Bacterial Type Strains, Phase II (KMG-II): from individual species to whole genera.</title>
        <authorList>
            <person name="Goeker M."/>
        </authorList>
    </citation>
    <scope>NUCLEOTIDE SEQUENCE [LARGE SCALE GENOMIC DNA]</scope>
    <source>
        <strain evidence="1 3">ATCC 29103</strain>
    </source>
</reference>
<keyword evidence="1" id="KW-0808">Transferase</keyword>